<name>A0A024GA25_9STRA</name>
<dbReference type="Gene3D" id="3.30.1370.110">
    <property type="match status" value="1"/>
</dbReference>
<dbReference type="OrthoDB" id="3231855at2759"/>
<feature type="region of interest" description="Disordered" evidence="1">
    <location>
        <begin position="1"/>
        <end position="29"/>
    </location>
</feature>
<sequence>MQTTTRASSSRSSSSSLTGAFEMPDASTDTTALDDKVQALSSARSSLCQAQHDAADAFFSHNSHLISQHQRIDLHELLVLQALDVLKSFLHITKRKSIANSFLSVVVESTRPVGRPGFSLVFEHHCIVVENQTH</sequence>
<evidence type="ECO:0000256" key="1">
    <source>
        <dbReference type="SAM" id="MobiDB-lite"/>
    </source>
</evidence>
<proteinExistence type="predicted"/>
<gene>
    <name evidence="2" type="ORF">BN9_045100</name>
</gene>
<keyword evidence="3" id="KW-1185">Reference proteome</keyword>
<evidence type="ECO:0000313" key="3">
    <source>
        <dbReference type="Proteomes" id="UP000053237"/>
    </source>
</evidence>
<reference evidence="2 3" key="1">
    <citation type="submission" date="2012-05" db="EMBL/GenBank/DDBJ databases">
        <title>Recombination and specialization in a pathogen metapopulation.</title>
        <authorList>
            <person name="Gardiner A."/>
            <person name="Kemen E."/>
            <person name="Schultz-Larsen T."/>
            <person name="MacLean D."/>
            <person name="Van Oosterhout C."/>
            <person name="Jones J.D.G."/>
        </authorList>
    </citation>
    <scope>NUCLEOTIDE SEQUENCE [LARGE SCALE GENOMIC DNA]</scope>
    <source>
        <strain evidence="2 3">Ac Nc2</strain>
    </source>
</reference>
<dbReference type="InterPro" id="IPR036063">
    <property type="entry name" value="Smr_dom_sf"/>
</dbReference>
<dbReference type="AlphaFoldDB" id="A0A024GA25"/>
<dbReference type="InParanoid" id="A0A024GA25"/>
<accession>A0A024GA25</accession>
<comment type="caution">
    <text evidence="2">The sequence shown here is derived from an EMBL/GenBank/DDBJ whole genome shotgun (WGS) entry which is preliminary data.</text>
</comment>
<evidence type="ECO:0000313" key="2">
    <source>
        <dbReference type="EMBL" id="CCI43726.1"/>
    </source>
</evidence>
<organism evidence="2 3">
    <name type="scientific">Albugo candida</name>
    <dbReference type="NCBI Taxonomy" id="65357"/>
    <lineage>
        <taxon>Eukaryota</taxon>
        <taxon>Sar</taxon>
        <taxon>Stramenopiles</taxon>
        <taxon>Oomycota</taxon>
        <taxon>Peronosporomycetes</taxon>
        <taxon>Albuginales</taxon>
        <taxon>Albuginaceae</taxon>
        <taxon>Albugo</taxon>
    </lineage>
</organism>
<dbReference type="Proteomes" id="UP000053237">
    <property type="component" value="Unassembled WGS sequence"/>
</dbReference>
<protein>
    <submittedName>
        <fullName evidence="2">Uncharacterized protein</fullName>
    </submittedName>
</protein>
<dbReference type="EMBL" id="CAIX01000054">
    <property type="protein sequence ID" value="CCI43726.1"/>
    <property type="molecule type" value="Genomic_DNA"/>
</dbReference>